<accession>A0AAN0RG87</accession>
<feature type="domain" description="Aminoglycoside phosphotransferase" evidence="2">
    <location>
        <begin position="20"/>
        <end position="256"/>
    </location>
</feature>
<proteinExistence type="inferred from homology"/>
<evidence type="ECO:0000313" key="3">
    <source>
        <dbReference type="EMBL" id="AII85583.1"/>
    </source>
</evidence>
<dbReference type="Gene3D" id="3.30.200.20">
    <property type="entry name" value="Phosphorylase Kinase, domain 1"/>
    <property type="match status" value="1"/>
</dbReference>
<name>A0AAN0RG87_9RHOB</name>
<evidence type="ECO:0000313" key="4">
    <source>
        <dbReference type="Proteomes" id="UP000028680"/>
    </source>
</evidence>
<protein>
    <submittedName>
        <fullName evidence="3">Aminoglycoside phosphotransferase</fullName>
    </submittedName>
</protein>
<dbReference type="SUPFAM" id="SSF56112">
    <property type="entry name" value="Protein kinase-like (PK-like)"/>
    <property type="match status" value="1"/>
</dbReference>
<dbReference type="PANTHER" id="PTHR21064:SF6">
    <property type="entry name" value="AMINOGLYCOSIDE PHOSPHOTRANSFERASE DOMAIN-CONTAINING PROTEIN"/>
    <property type="match status" value="1"/>
</dbReference>
<keyword evidence="4" id="KW-1185">Reference proteome</keyword>
<dbReference type="InterPro" id="IPR011009">
    <property type="entry name" value="Kinase-like_dom_sf"/>
</dbReference>
<comment type="similarity">
    <text evidence="1">Belongs to the pseudomonas-type ThrB family.</text>
</comment>
<sequence length="310" mass="34118">MNELSEIAAKWGANGQIELIAERENAVYKILRDGTPMALRLHRAGYQSEAAILSELRWTLRLAEAGFACPKPLAQADGSLLAKLADGRFVSVITWVEGAPIGAMDTPVGTDVTAHCDLYHQLGRLLAQLHETSDRIKTDDLTRAAWDLPGLLGKSPFWGRFWDNPSLSASEKKFMVYTRQTAHAHLSAMKGADFGLIHADALQENVFQTKSGLTLIDFDDAGFGYRGYDLGVCVSQHYAAGHLNDLIAAVAEGYGTLRKAPSIDDIKFFLMLRGLASCGWVIARQPKKSPVQRRYAERALHLAHQWLTTA</sequence>
<reference evidence="3 4" key="1">
    <citation type="journal article" date="2014" name="ISME J.">
        <title>Adaptation of an abundant Roseobacter RCA organism to pelagic systems revealed by genomic and transcriptomic analyses.</title>
        <authorList>
            <person name="Voget S."/>
            <person name="Wemheuer B."/>
            <person name="Brinkhoff T."/>
            <person name="Vollmers J."/>
            <person name="Dietrich S."/>
            <person name="Giebel H.A."/>
            <person name="Beardsley C."/>
            <person name="Sardemann C."/>
            <person name="Bakenhus I."/>
            <person name="Billerbeck S."/>
            <person name="Daniel R."/>
            <person name="Simon M."/>
        </authorList>
    </citation>
    <scope>NUCLEOTIDE SEQUENCE [LARGE SCALE GENOMIC DNA]</scope>
    <source>
        <strain evidence="3 4">RCA23</strain>
    </source>
</reference>
<dbReference type="PANTHER" id="PTHR21064">
    <property type="entry name" value="AMINOGLYCOSIDE PHOSPHOTRANSFERASE DOMAIN-CONTAINING PROTEIN-RELATED"/>
    <property type="match status" value="1"/>
</dbReference>
<evidence type="ECO:0000256" key="1">
    <source>
        <dbReference type="ARBA" id="ARBA00038240"/>
    </source>
</evidence>
<dbReference type="AlphaFoldDB" id="A0AAN0RG87"/>
<dbReference type="InterPro" id="IPR050249">
    <property type="entry name" value="Pseudomonas-type_ThrB"/>
</dbReference>
<gene>
    <name evidence="3" type="ORF">RCA23_c00100</name>
</gene>
<dbReference type="KEGG" id="ptp:RCA23_c00100"/>
<dbReference type="RefSeq" id="WP_052376947.1">
    <property type="nucleotide sequence ID" value="NZ_CP003984.1"/>
</dbReference>
<dbReference type="EMBL" id="CP003984">
    <property type="protein sequence ID" value="AII85583.1"/>
    <property type="molecule type" value="Genomic_DNA"/>
</dbReference>
<dbReference type="InterPro" id="IPR002575">
    <property type="entry name" value="Aminoglycoside_PTrfase"/>
</dbReference>
<dbReference type="Gene3D" id="3.90.1200.10">
    <property type="match status" value="1"/>
</dbReference>
<dbReference type="Pfam" id="PF01636">
    <property type="entry name" value="APH"/>
    <property type="match status" value="1"/>
</dbReference>
<dbReference type="GO" id="GO:0019202">
    <property type="term" value="F:amino acid kinase activity"/>
    <property type="evidence" value="ECO:0007669"/>
    <property type="project" value="TreeGrafter"/>
</dbReference>
<organism evidence="3 4">
    <name type="scientific">Planktomarina temperata RCA23</name>
    <dbReference type="NCBI Taxonomy" id="666509"/>
    <lineage>
        <taxon>Bacteria</taxon>
        <taxon>Pseudomonadati</taxon>
        <taxon>Pseudomonadota</taxon>
        <taxon>Alphaproteobacteria</taxon>
        <taxon>Rhodobacterales</taxon>
        <taxon>Paracoccaceae</taxon>
        <taxon>Planktomarina</taxon>
    </lineage>
</organism>
<evidence type="ECO:0000259" key="2">
    <source>
        <dbReference type="Pfam" id="PF01636"/>
    </source>
</evidence>
<dbReference type="Proteomes" id="UP000028680">
    <property type="component" value="Chromosome"/>
</dbReference>